<sequence length="181" mass="20103">MYADKSLVSTEAVRLAALGRLMAGTMTYAELAQDIRFFTARIVGPSLDLLGSSLELLHLDGSLEPVSGENLHDDTELRITDQGRDLFENLMEANLKTPLDDTGRLVMALKLRFLFLLPEDGQLDQIDLLREIAEIELARLEDLKESYDEGALGKSLALDIEQTRARIAWLSKLEAELESAA</sequence>
<name>A0A3D9HSG2_9PROT</name>
<dbReference type="Gene3D" id="1.20.1280.20">
    <property type="entry name" value="HscB, C-terminal domain"/>
    <property type="match status" value="1"/>
</dbReference>
<reference evidence="3 4" key="1">
    <citation type="submission" date="2018-07" db="EMBL/GenBank/DDBJ databases">
        <title>Genomic Encyclopedia of Type Strains, Phase III (KMG-III): the genomes of soil and plant-associated and newly described type strains.</title>
        <authorList>
            <person name="Whitman W."/>
        </authorList>
    </citation>
    <scope>NUCLEOTIDE SEQUENCE [LARGE SCALE GENOMIC DNA]</scope>
    <source>
        <strain evidence="3 4">CECT 8488</strain>
    </source>
</reference>
<keyword evidence="1" id="KW-0143">Chaperone</keyword>
<accession>A0A3D9HSG2</accession>
<comment type="caution">
    <text evidence="3">The sequence shown here is derived from an EMBL/GenBank/DDBJ whole genome shotgun (WGS) entry which is preliminary data.</text>
</comment>
<proteinExistence type="predicted"/>
<evidence type="ECO:0000256" key="1">
    <source>
        <dbReference type="ARBA" id="ARBA00023186"/>
    </source>
</evidence>
<dbReference type="AlphaFoldDB" id="A0A3D9HSG2"/>
<keyword evidence="2" id="KW-0175">Coiled coil</keyword>
<evidence type="ECO:0000313" key="3">
    <source>
        <dbReference type="EMBL" id="RED52400.1"/>
    </source>
</evidence>
<dbReference type="EMBL" id="QRDW01000002">
    <property type="protein sequence ID" value="RED52400.1"/>
    <property type="molecule type" value="Genomic_DNA"/>
</dbReference>
<protein>
    <submittedName>
        <fullName evidence="3">Putative AphA-like transcriptional regulator</fullName>
    </submittedName>
</protein>
<evidence type="ECO:0000256" key="2">
    <source>
        <dbReference type="SAM" id="Coils"/>
    </source>
</evidence>
<keyword evidence="4" id="KW-1185">Reference proteome</keyword>
<dbReference type="InterPro" id="IPR036390">
    <property type="entry name" value="WH_DNA-bd_sf"/>
</dbReference>
<dbReference type="Gene3D" id="1.10.10.10">
    <property type="entry name" value="Winged helix-like DNA-binding domain superfamily/Winged helix DNA-binding domain"/>
    <property type="match status" value="1"/>
</dbReference>
<dbReference type="SUPFAM" id="SSF46785">
    <property type="entry name" value="Winged helix' DNA-binding domain"/>
    <property type="match status" value="1"/>
</dbReference>
<dbReference type="InterPro" id="IPR036386">
    <property type="entry name" value="HscB_C_sf"/>
</dbReference>
<organism evidence="3 4">
    <name type="scientific">Aestuariispira insulae</name>
    <dbReference type="NCBI Taxonomy" id="1461337"/>
    <lineage>
        <taxon>Bacteria</taxon>
        <taxon>Pseudomonadati</taxon>
        <taxon>Pseudomonadota</taxon>
        <taxon>Alphaproteobacteria</taxon>
        <taxon>Rhodospirillales</taxon>
        <taxon>Kiloniellaceae</taxon>
        <taxon>Aestuariispira</taxon>
    </lineage>
</organism>
<dbReference type="InterPro" id="IPR029434">
    <property type="entry name" value="Put_trans_reg"/>
</dbReference>
<dbReference type="RefSeq" id="WP_181905246.1">
    <property type="nucleotide sequence ID" value="NZ_QRDW01000002.1"/>
</dbReference>
<dbReference type="InterPro" id="IPR036388">
    <property type="entry name" value="WH-like_DNA-bd_sf"/>
</dbReference>
<evidence type="ECO:0000313" key="4">
    <source>
        <dbReference type="Proteomes" id="UP000256845"/>
    </source>
</evidence>
<dbReference type="Pfam" id="PF14557">
    <property type="entry name" value="AphA_like"/>
    <property type="match status" value="1"/>
</dbReference>
<feature type="coiled-coil region" evidence="2">
    <location>
        <begin position="123"/>
        <end position="150"/>
    </location>
</feature>
<dbReference type="Proteomes" id="UP000256845">
    <property type="component" value="Unassembled WGS sequence"/>
</dbReference>
<gene>
    <name evidence="3" type="ORF">DFP90_102421</name>
</gene>
<dbReference type="GO" id="GO:0051259">
    <property type="term" value="P:protein complex oligomerization"/>
    <property type="evidence" value="ECO:0007669"/>
    <property type="project" value="InterPro"/>
</dbReference>